<evidence type="ECO:0000259" key="5">
    <source>
        <dbReference type="Pfam" id="PF13439"/>
    </source>
</evidence>
<dbReference type="EMBL" id="PVTX01000016">
    <property type="protein sequence ID" value="PRZ03010.1"/>
    <property type="molecule type" value="Genomic_DNA"/>
</dbReference>
<feature type="domain" description="Glycosyltransferase subfamily 4-like N-terminal" evidence="5">
    <location>
        <begin position="22"/>
        <end position="204"/>
    </location>
</feature>
<keyword evidence="2" id="KW-0808">Transferase</keyword>
<dbReference type="Pfam" id="PF00534">
    <property type="entry name" value="Glycos_transf_1"/>
    <property type="match status" value="1"/>
</dbReference>
<evidence type="ECO:0000313" key="6">
    <source>
        <dbReference type="EMBL" id="PRZ03010.1"/>
    </source>
</evidence>
<feature type="domain" description="Glycosyl transferase family 1" evidence="4">
    <location>
        <begin position="217"/>
        <end position="379"/>
    </location>
</feature>
<name>A0ABX5EDK7_9MICO</name>
<dbReference type="Proteomes" id="UP000239895">
    <property type="component" value="Unassembled WGS sequence"/>
</dbReference>
<dbReference type="Pfam" id="PF13439">
    <property type="entry name" value="Glyco_transf_4"/>
    <property type="match status" value="1"/>
</dbReference>
<feature type="region of interest" description="Disordered" evidence="3">
    <location>
        <begin position="404"/>
        <end position="426"/>
    </location>
</feature>
<evidence type="ECO:0000256" key="1">
    <source>
        <dbReference type="ARBA" id="ARBA00022676"/>
    </source>
</evidence>
<dbReference type="RefSeq" id="WP_106269770.1">
    <property type="nucleotide sequence ID" value="NZ_PVTX01000016.1"/>
</dbReference>
<evidence type="ECO:0000256" key="3">
    <source>
        <dbReference type="SAM" id="MobiDB-lite"/>
    </source>
</evidence>
<sequence length="426" mass="45226">MKIAMISEHASPLAVLGGPDAGGQNVHVASLATRLGAQGHSVQVYTRRDDPALPERVPFAPGVEVVHVDAGPPEPLPKDDLLPYMDELGTDLRRRWDRSVLGSGRDPVPDVVHAHFWMSGVAGLQCAPPLGIPLVQTFHALGSVKRRHQGVHDTSPPERVARERLLCRAVDGIVATCQDEVSELVALGAPPERVEVVPCGVDVDAFQPPAARRRRRPGAPLRLLSVGRLVERKGVDTVIAALPLLPSAQLVVAGGPSADDLVDDAEACRLRDVARRLGVEGRVRFVGSVTQDAVQDLMHTSDVVVCTPWYEPFGIVPLEAAACGRPVVGSAVGGLLDSVVDGRTGLLVPPREPEALADALRELESDPAAGERMGATARARAERLYDWSTVAARTVEAYGTVVADRRSDGAESGSEQLGASRAVNDR</sequence>
<comment type="caution">
    <text evidence="6">The sequence shown here is derived from an EMBL/GenBank/DDBJ whole genome shotgun (WGS) entry which is preliminary data.</text>
</comment>
<protein>
    <submittedName>
        <fullName evidence="6">Glycosyltransferase involved in cell wall biosynthesis</fullName>
    </submittedName>
</protein>
<reference evidence="6 7" key="1">
    <citation type="submission" date="2018-03" db="EMBL/GenBank/DDBJ databases">
        <title>Comparative analysis of microorganisms from saline springs in Andes Mountain Range, Colombia.</title>
        <authorList>
            <person name="Rubin E."/>
        </authorList>
    </citation>
    <scope>NUCLEOTIDE SEQUENCE [LARGE SCALE GENOMIC DNA]</scope>
    <source>
        <strain evidence="6 7">CG 23</strain>
    </source>
</reference>
<organism evidence="6 7">
    <name type="scientific">Isoptericola halotolerans</name>
    <dbReference type="NCBI Taxonomy" id="300560"/>
    <lineage>
        <taxon>Bacteria</taxon>
        <taxon>Bacillati</taxon>
        <taxon>Actinomycetota</taxon>
        <taxon>Actinomycetes</taxon>
        <taxon>Micrococcales</taxon>
        <taxon>Promicromonosporaceae</taxon>
        <taxon>Isoptericola</taxon>
    </lineage>
</organism>
<dbReference type="PANTHER" id="PTHR12526">
    <property type="entry name" value="GLYCOSYLTRANSFERASE"/>
    <property type="match status" value="1"/>
</dbReference>
<evidence type="ECO:0000313" key="7">
    <source>
        <dbReference type="Proteomes" id="UP000239895"/>
    </source>
</evidence>
<dbReference type="Gene3D" id="3.40.50.2000">
    <property type="entry name" value="Glycogen Phosphorylase B"/>
    <property type="match status" value="2"/>
</dbReference>
<evidence type="ECO:0000256" key="2">
    <source>
        <dbReference type="ARBA" id="ARBA00022679"/>
    </source>
</evidence>
<keyword evidence="1" id="KW-0328">Glycosyltransferase</keyword>
<dbReference type="PANTHER" id="PTHR12526:SF635">
    <property type="entry name" value="GLYCOSYL TRANSFERASE GROUP 1"/>
    <property type="match status" value="1"/>
</dbReference>
<proteinExistence type="predicted"/>
<dbReference type="InterPro" id="IPR028098">
    <property type="entry name" value="Glyco_trans_4-like_N"/>
</dbReference>
<evidence type="ECO:0000259" key="4">
    <source>
        <dbReference type="Pfam" id="PF00534"/>
    </source>
</evidence>
<keyword evidence="7" id="KW-1185">Reference proteome</keyword>
<gene>
    <name evidence="6" type="ORF">BCL65_11632</name>
</gene>
<accession>A0ABX5EDK7</accession>
<dbReference type="InterPro" id="IPR001296">
    <property type="entry name" value="Glyco_trans_1"/>
</dbReference>
<dbReference type="SUPFAM" id="SSF53756">
    <property type="entry name" value="UDP-Glycosyltransferase/glycogen phosphorylase"/>
    <property type="match status" value="1"/>
</dbReference>